<dbReference type="Proteomes" id="UP000015103">
    <property type="component" value="Unassembled WGS sequence"/>
</dbReference>
<dbReference type="OMA" id="WRNIAEV"/>
<dbReference type="EMBL" id="ACPB03021630">
    <property type="status" value="NOT_ANNOTATED_CDS"/>
    <property type="molecule type" value="Genomic_DNA"/>
</dbReference>
<evidence type="ECO:0000313" key="2">
    <source>
        <dbReference type="Proteomes" id="UP000015103"/>
    </source>
</evidence>
<dbReference type="EnsemblMetazoa" id="RPRC006870-RA">
    <property type="protein sequence ID" value="RPRC006870-PA"/>
    <property type="gene ID" value="RPRC006870"/>
</dbReference>
<sequence length="124" mass="15055">FICRKNMEWDKNSSLQLIEEYKENRCLWDPNCNEYKNIEKREDAWRNIAEVMNRDAGIIKKKMDSLLASYRRERQKCFLNSKKSGSETVDSYKPKWFAYDNMNFLLAKYKPRPSYNTIKMVRTF</sequence>
<accession>T1HS50</accession>
<dbReference type="eggNOG" id="ENOG502TBN9">
    <property type="taxonomic scope" value="Eukaryota"/>
</dbReference>
<dbReference type="VEuPathDB" id="VectorBase:RPRC006870"/>
<reference evidence="1" key="1">
    <citation type="submission" date="2015-05" db="UniProtKB">
        <authorList>
            <consortium name="EnsemblMetazoa"/>
        </authorList>
    </citation>
    <scope>IDENTIFICATION</scope>
</reference>
<dbReference type="PANTHER" id="PTHR21505">
    <property type="entry name" value="MADF DOMAIN-CONTAINING PROTEIN-RELATED"/>
    <property type="match status" value="1"/>
</dbReference>
<dbReference type="SMART" id="SM00595">
    <property type="entry name" value="MADF"/>
    <property type="match status" value="1"/>
</dbReference>
<organism evidence="1 2">
    <name type="scientific">Rhodnius prolixus</name>
    <name type="common">Triatomid bug</name>
    <dbReference type="NCBI Taxonomy" id="13249"/>
    <lineage>
        <taxon>Eukaryota</taxon>
        <taxon>Metazoa</taxon>
        <taxon>Ecdysozoa</taxon>
        <taxon>Arthropoda</taxon>
        <taxon>Hexapoda</taxon>
        <taxon>Insecta</taxon>
        <taxon>Pterygota</taxon>
        <taxon>Neoptera</taxon>
        <taxon>Paraneoptera</taxon>
        <taxon>Hemiptera</taxon>
        <taxon>Heteroptera</taxon>
        <taxon>Panheteroptera</taxon>
        <taxon>Cimicomorpha</taxon>
        <taxon>Reduviidae</taxon>
        <taxon>Triatominae</taxon>
        <taxon>Rhodnius</taxon>
    </lineage>
</organism>
<keyword evidence="2" id="KW-1185">Reference proteome</keyword>
<dbReference type="Pfam" id="PF10545">
    <property type="entry name" value="MADF_DNA_bdg"/>
    <property type="match status" value="1"/>
</dbReference>
<protein>
    <submittedName>
        <fullName evidence="1">MADF domain-containing protein</fullName>
    </submittedName>
</protein>
<evidence type="ECO:0000313" key="1">
    <source>
        <dbReference type="EnsemblMetazoa" id="RPRC006870-PA"/>
    </source>
</evidence>
<proteinExistence type="predicted"/>
<dbReference type="AlphaFoldDB" id="T1HS50"/>
<dbReference type="InParanoid" id="T1HS50"/>
<name>T1HS50_RHOPR</name>
<dbReference type="PANTHER" id="PTHR21505:SF15">
    <property type="entry name" value="RE18252P"/>
    <property type="match status" value="1"/>
</dbReference>
<dbReference type="InterPro" id="IPR006578">
    <property type="entry name" value="MADF-dom"/>
</dbReference>
<dbReference type="HOGENOM" id="CLU_136958_0_0_1"/>
<dbReference type="PROSITE" id="PS51029">
    <property type="entry name" value="MADF"/>
    <property type="match status" value="1"/>
</dbReference>